<dbReference type="Pfam" id="PF00172">
    <property type="entry name" value="Zn_clus"/>
    <property type="match status" value="1"/>
</dbReference>
<feature type="compositionally biased region" description="Basic and acidic residues" evidence="5">
    <location>
        <begin position="1039"/>
        <end position="1054"/>
    </location>
</feature>
<feature type="compositionally biased region" description="Basic and acidic residues" evidence="5">
    <location>
        <begin position="1079"/>
        <end position="1090"/>
    </location>
</feature>
<dbReference type="InterPro" id="IPR001138">
    <property type="entry name" value="Zn2Cys6_DnaBD"/>
</dbReference>
<dbReference type="Proteomes" id="UP000323386">
    <property type="component" value="Unassembled WGS sequence"/>
</dbReference>
<dbReference type="PANTHER" id="PTHR46910:SF3">
    <property type="entry name" value="HALOTOLERANCE PROTEIN 9-RELATED"/>
    <property type="match status" value="1"/>
</dbReference>
<feature type="region of interest" description="Disordered" evidence="5">
    <location>
        <begin position="150"/>
        <end position="212"/>
    </location>
</feature>
<feature type="compositionally biased region" description="Basic and acidic residues" evidence="5">
    <location>
        <begin position="1104"/>
        <end position="1113"/>
    </location>
</feature>
<feature type="compositionally biased region" description="Low complexity" evidence="5">
    <location>
        <begin position="171"/>
        <end position="180"/>
    </location>
</feature>
<dbReference type="CDD" id="cd00067">
    <property type="entry name" value="GAL4"/>
    <property type="match status" value="1"/>
</dbReference>
<protein>
    <recommendedName>
        <fullName evidence="6">Zn(2)-C6 fungal-type domain-containing protein</fullName>
    </recommendedName>
</protein>
<dbReference type="GO" id="GO:0000981">
    <property type="term" value="F:DNA-binding transcription factor activity, RNA polymerase II-specific"/>
    <property type="evidence" value="ECO:0007669"/>
    <property type="project" value="InterPro"/>
</dbReference>
<keyword evidence="4" id="KW-0539">Nucleus</keyword>
<dbReference type="PROSITE" id="PS50048">
    <property type="entry name" value="ZN2_CY6_FUNGAL_2"/>
    <property type="match status" value="1"/>
</dbReference>
<dbReference type="GO" id="GO:0005634">
    <property type="term" value="C:nucleus"/>
    <property type="evidence" value="ECO:0007669"/>
    <property type="project" value="UniProtKB-SubCell"/>
</dbReference>
<proteinExistence type="predicted"/>
<reference evidence="7 8" key="1">
    <citation type="submission" date="2018-03" db="EMBL/GenBank/DDBJ databases">
        <authorList>
            <person name="Guldener U."/>
        </authorList>
    </citation>
    <scope>NUCLEOTIDE SEQUENCE [LARGE SCALE GENOMIC DNA]</scope>
    <source>
        <strain evidence="7 8">DAOM196992</strain>
    </source>
</reference>
<keyword evidence="3" id="KW-0238">DNA-binding</keyword>
<organism evidence="7 8">
    <name type="scientific">Pseudozyma flocculosa</name>
    <dbReference type="NCBI Taxonomy" id="84751"/>
    <lineage>
        <taxon>Eukaryota</taxon>
        <taxon>Fungi</taxon>
        <taxon>Dikarya</taxon>
        <taxon>Basidiomycota</taxon>
        <taxon>Ustilaginomycotina</taxon>
        <taxon>Ustilaginomycetes</taxon>
        <taxon>Ustilaginales</taxon>
        <taxon>Ustilaginaceae</taxon>
        <taxon>Pseudozyma</taxon>
    </lineage>
</organism>
<evidence type="ECO:0000313" key="8">
    <source>
        <dbReference type="Proteomes" id="UP000323386"/>
    </source>
</evidence>
<feature type="compositionally biased region" description="Acidic residues" evidence="5">
    <location>
        <begin position="1091"/>
        <end position="1102"/>
    </location>
</feature>
<dbReference type="GO" id="GO:0006351">
    <property type="term" value="P:DNA-templated transcription"/>
    <property type="evidence" value="ECO:0007669"/>
    <property type="project" value="InterPro"/>
</dbReference>
<dbReference type="InterPro" id="IPR050987">
    <property type="entry name" value="AtrR-like"/>
</dbReference>
<feature type="compositionally biased region" description="Basic and acidic residues" evidence="5">
    <location>
        <begin position="999"/>
        <end position="1014"/>
    </location>
</feature>
<keyword evidence="2" id="KW-0479">Metal-binding</keyword>
<dbReference type="GO" id="GO:0003677">
    <property type="term" value="F:DNA binding"/>
    <property type="evidence" value="ECO:0007669"/>
    <property type="project" value="UniProtKB-KW"/>
</dbReference>
<evidence type="ECO:0000256" key="3">
    <source>
        <dbReference type="ARBA" id="ARBA00023125"/>
    </source>
</evidence>
<evidence type="ECO:0000256" key="5">
    <source>
        <dbReference type="SAM" id="MobiDB-lite"/>
    </source>
</evidence>
<dbReference type="OrthoDB" id="1708823at2759"/>
<dbReference type="InterPro" id="IPR036864">
    <property type="entry name" value="Zn2-C6_fun-type_DNA-bd_sf"/>
</dbReference>
<keyword evidence="8" id="KW-1185">Reference proteome</keyword>
<feature type="region of interest" description="Disordered" evidence="5">
    <location>
        <begin position="744"/>
        <end position="796"/>
    </location>
</feature>
<comment type="subcellular location">
    <subcellularLocation>
        <location evidence="1">Nucleus</location>
    </subcellularLocation>
</comment>
<name>A0A5C3F8W2_9BASI</name>
<dbReference type="Pfam" id="PF04082">
    <property type="entry name" value="Fungal_trans"/>
    <property type="match status" value="1"/>
</dbReference>
<evidence type="ECO:0000313" key="7">
    <source>
        <dbReference type="EMBL" id="SPO39789.1"/>
    </source>
</evidence>
<dbReference type="InterPro" id="IPR007219">
    <property type="entry name" value="XnlR_reg_dom"/>
</dbReference>
<feature type="compositionally biased region" description="Basic residues" evidence="5">
    <location>
        <begin position="183"/>
        <end position="192"/>
    </location>
</feature>
<dbReference type="SMART" id="SM00066">
    <property type="entry name" value="GAL4"/>
    <property type="match status" value="1"/>
</dbReference>
<sequence length="1113" mass="119224">MPRRQKRVIVTSCDSCRLRKLRCNAKELPHGTSCSQCVKSKTACTFDDFTESMRPLAKARTPRSIPLATPAPSPGTETYLPLPLDVGGGSGGGGVYQGGPAFAFPTAPGMASPWTLSPSLTGSPASFDHASMSVVPGSYCGNGLAGQPPLSSGLAPMPLQDGPEAMPSTAGGSRRNSNSGHRGGNRNKRSRPSKAVAEVPACDTPPEGKKGRFLPLIDADRASIDKPGPWTGWGLPGSITDQTTGERVEATAFAMAALLFDRFYSQPTLLSLVVSYEELFGRINVLIAQQQDDVERRSSGTALIPEYLLLAVAATAAASTATREPELRQWWKQHGWSLAMNSINAELRRGDVQQLELVQALLVVAISWTGEPESVDRIVLFETAIKVSFRLHLNSARRLQGSTSPAERAKRICLYWLVYVVDKLVAIAAGRPAMVAWELCDMPMLALEDLVAYGSSNLTSRSSKPQQSREQLFWLHNLALCQIALARILEQVQHDLYPIAAPRPRWSMAAIQDAIRPNEERLVDWCKCSRDLIRGASKLGGTCQMAAEAVVSQLHLVQIQLYQLPLQFEAEVLSSQASHQRANAAGHVDINIDVGTGHYGQQPQQQQQRVQFSEVNFKALTACLESAWHLVQQSGSCHGALPTVIAARLASDDELVPTDSGPTSFGMIKAVRLFRFLARFWDSWDRGFGLLRSLHSAPEQAQQAAGDAATSLVAESNDAVESFQAAQLDARPEVQPLQASGQYELGPHAVGHDRVPHSGYGSHSADASAAYGQQHHHQEHQQHHDHHLQHQHQRRRTVPAPLELGAAMQRTGQSGLESSLATCSSFHAHLPSATPPAVDHHAAGPLSMDPGDLGFGWTPSTMAASGAAASTTMAVSSLAAAAVTATATTTDAVTMGAKEEGRSSSSSSSYHAYRLQRDPTDDGAPSSEVVEAATSCTPRSSGGCSGGSGDSPPSTVPCSLEHGPYHRPSSLYVDGDVSAVTEEGLAGAMPLPRSTVVKVESEDGRDEAVRDYRTQPRSAALIESCDTSLPASPSTDGEEMLRATGRDRPVSLHADEDEDEDVKLSSLRLEGAGRPRPTPRREREEHHGEVDGDGEGDGDSDDAVPPRDEGRAE</sequence>
<feature type="compositionally biased region" description="Basic residues" evidence="5">
    <location>
        <begin position="774"/>
        <end position="796"/>
    </location>
</feature>
<dbReference type="CDD" id="cd12148">
    <property type="entry name" value="fungal_TF_MHR"/>
    <property type="match status" value="1"/>
</dbReference>
<accession>A0A5C3F8W2</accession>
<dbReference type="PANTHER" id="PTHR46910">
    <property type="entry name" value="TRANSCRIPTION FACTOR PDR1"/>
    <property type="match status" value="1"/>
</dbReference>
<gene>
    <name evidence="7" type="ORF">PSFLO_05270</name>
</gene>
<feature type="domain" description="Zn(2)-C6 fungal-type" evidence="6">
    <location>
        <begin position="12"/>
        <end position="46"/>
    </location>
</feature>
<dbReference type="AlphaFoldDB" id="A0A5C3F8W2"/>
<dbReference type="SUPFAM" id="SSF57701">
    <property type="entry name" value="Zn2/Cys6 DNA-binding domain"/>
    <property type="match status" value="1"/>
</dbReference>
<dbReference type="GO" id="GO:0008270">
    <property type="term" value="F:zinc ion binding"/>
    <property type="evidence" value="ECO:0007669"/>
    <property type="project" value="InterPro"/>
</dbReference>
<evidence type="ECO:0000256" key="4">
    <source>
        <dbReference type="ARBA" id="ARBA00023242"/>
    </source>
</evidence>
<feature type="compositionally biased region" description="Polar residues" evidence="5">
    <location>
        <begin position="1025"/>
        <end position="1035"/>
    </location>
</feature>
<dbReference type="Gene3D" id="4.10.240.10">
    <property type="entry name" value="Zn(2)-C6 fungal-type DNA-binding domain"/>
    <property type="match status" value="1"/>
</dbReference>
<feature type="region of interest" description="Disordered" evidence="5">
    <location>
        <begin position="985"/>
        <end position="1113"/>
    </location>
</feature>
<evidence type="ECO:0000256" key="1">
    <source>
        <dbReference type="ARBA" id="ARBA00004123"/>
    </source>
</evidence>
<feature type="region of interest" description="Disordered" evidence="5">
    <location>
        <begin position="894"/>
        <end position="962"/>
    </location>
</feature>
<dbReference type="PROSITE" id="PS00463">
    <property type="entry name" value="ZN2_CY6_FUNGAL_1"/>
    <property type="match status" value="1"/>
</dbReference>
<dbReference type="EMBL" id="OOIP01000016">
    <property type="protein sequence ID" value="SPO39789.1"/>
    <property type="molecule type" value="Genomic_DNA"/>
</dbReference>
<evidence type="ECO:0000259" key="6">
    <source>
        <dbReference type="PROSITE" id="PS50048"/>
    </source>
</evidence>
<evidence type="ECO:0000256" key="2">
    <source>
        <dbReference type="ARBA" id="ARBA00022723"/>
    </source>
</evidence>